<organism evidence="1 2">
    <name type="scientific">Streptomyces katrae</name>
    <dbReference type="NCBI Taxonomy" id="68223"/>
    <lineage>
        <taxon>Bacteria</taxon>
        <taxon>Bacillati</taxon>
        <taxon>Actinomycetota</taxon>
        <taxon>Actinomycetes</taxon>
        <taxon>Kitasatosporales</taxon>
        <taxon>Streptomycetaceae</taxon>
        <taxon>Streptomyces</taxon>
    </lineage>
</organism>
<comment type="caution">
    <text evidence="1">The sequence shown here is derived from an EMBL/GenBank/DDBJ whole genome shotgun (WGS) entry which is preliminary data.</text>
</comment>
<dbReference type="EMBL" id="JASITI010000067">
    <property type="protein sequence ID" value="MDK9500597.1"/>
    <property type="molecule type" value="Genomic_DNA"/>
</dbReference>
<evidence type="ECO:0000313" key="1">
    <source>
        <dbReference type="EMBL" id="MDK9500597.1"/>
    </source>
</evidence>
<protein>
    <submittedName>
        <fullName evidence="1">Uncharacterized protein</fullName>
    </submittedName>
</protein>
<gene>
    <name evidence="1" type="ORF">QEZ40_006425</name>
</gene>
<accession>A0ABT7H3W7</accession>
<dbReference type="RefSeq" id="WP_285346196.1">
    <property type="nucleotide sequence ID" value="NZ_JASITI010000067.1"/>
</dbReference>
<evidence type="ECO:0000313" key="2">
    <source>
        <dbReference type="Proteomes" id="UP001223390"/>
    </source>
</evidence>
<name>A0ABT7H3W7_9ACTN</name>
<dbReference type="Proteomes" id="UP001223390">
    <property type="component" value="Unassembled WGS sequence"/>
</dbReference>
<reference evidence="1 2" key="1">
    <citation type="submission" date="2023-05" db="EMBL/GenBank/DDBJ databases">
        <title>Sequencing and Assembly of Streptomyces sp. NP73.</title>
        <authorList>
            <person name="Konwar A.N."/>
            <person name="Saikia K."/>
            <person name="Thakur D."/>
        </authorList>
    </citation>
    <scope>NUCLEOTIDE SEQUENCE [LARGE SCALE GENOMIC DNA]</scope>
    <source>
        <strain evidence="1 2">NP73</strain>
    </source>
</reference>
<keyword evidence="2" id="KW-1185">Reference proteome</keyword>
<sequence length="195" mass="21070">MGLDYGYQIYLPARNVARALGELTRLAPPHDRVPPLAVTLPGGERVTVPFTSGFKSEPVDCSAGGSLDLDTSIMFGADDAVRAYVDGRGLVPDGLGRLQVGYIYMMGTFESPLHPRHALLDFTAATSDMSRLFERSASIREVFTGLAAASGAVCCLLDTESETSRATWLNGRPVDEAVPGIYSEGFREFTQTWDD</sequence>
<proteinExistence type="predicted"/>